<sequence>MITITKASAEDYAEIHQMILDFATFQKTPEKVSITLEDMKANIDDFKSLIIRDGEQAVGFATYYFGFSSWSGRHLFLDDLYLETDYRRQGLGERIMDTLETIANDHKCKSMRWLVSKWNDPAIAFYKKRGAEIDQTELTCMLKLS</sequence>
<dbReference type="RefSeq" id="WP_069836581.1">
    <property type="nucleotide sequence ID" value="NZ_MDGQ01000005.1"/>
</dbReference>
<comment type="caution">
    <text evidence="5">The sequence shown here is derived from an EMBL/GenBank/DDBJ whole genome shotgun (WGS) entry which is preliminary data.</text>
</comment>
<evidence type="ECO:0000256" key="2">
    <source>
        <dbReference type="ARBA" id="ARBA00022679"/>
    </source>
</evidence>
<dbReference type="FunFam" id="3.40.630.30:FF:000064">
    <property type="entry name" value="GNAT family acetyltransferase"/>
    <property type="match status" value="1"/>
</dbReference>
<evidence type="ECO:0000259" key="4">
    <source>
        <dbReference type="PROSITE" id="PS51186"/>
    </source>
</evidence>
<dbReference type="PROSITE" id="PS51186">
    <property type="entry name" value="GNAT"/>
    <property type="match status" value="1"/>
</dbReference>
<organism evidence="5 6">
    <name type="scientific">Roseivirga misakiensis</name>
    <dbReference type="NCBI Taxonomy" id="1563681"/>
    <lineage>
        <taxon>Bacteria</taxon>
        <taxon>Pseudomonadati</taxon>
        <taxon>Bacteroidota</taxon>
        <taxon>Cytophagia</taxon>
        <taxon>Cytophagales</taxon>
        <taxon>Roseivirgaceae</taxon>
        <taxon>Roseivirga</taxon>
    </lineage>
</organism>
<gene>
    <name evidence="5" type="ORF">BFP71_16805</name>
</gene>
<dbReference type="EMBL" id="MDGQ01000005">
    <property type="protein sequence ID" value="OEK05077.1"/>
    <property type="molecule type" value="Genomic_DNA"/>
</dbReference>
<proteinExistence type="inferred from homology"/>
<evidence type="ECO:0000313" key="5">
    <source>
        <dbReference type="EMBL" id="OEK05077.1"/>
    </source>
</evidence>
<evidence type="ECO:0000256" key="1">
    <source>
        <dbReference type="ARBA" id="ARBA00008694"/>
    </source>
</evidence>
<protein>
    <recommendedName>
        <fullName evidence="4">N-acetyltransferase domain-containing protein</fullName>
    </recommendedName>
</protein>
<dbReference type="Gene3D" id="3.40.630.30">
    <property type="match status" value="1"/>
</dbReference>
<dbReference type="Pfam" id="PF00583">
    <property type="entry name" value="Acetyltransf_1"/>
    <property type="match status" value="1"/>
</dbReference>
<evidence type="ECO:0000313" key="6">
    <source>
        <dbReference type="Proteomes" id="UP000095552"/>
    </source>
</evidence>
<reference evidence="5 6" key="1">
    <citation type="submission" date="2016-08" db="EMBL/GenBank/DDBJ databases">
        <title>Draft genome of Fabibacter sp. strain SK-8.</title>
        <authorList>
            <person name="Wong S.-K."/>
            <person name="Hamasaki K."/>
            <person name="Yoshizawa S."/>
        </authorList>
    </citation>
    <scope>NUCLEOTIDE SEQUENCE [LARGE SCALE GENOMIC DNA]</scope>
    <source>
        <strain evidence="5 6">SK-8</strain>
    </source>
</reference>
<dbReference type="PANTHER" id="PTHR10545:SF29">
    <property type="entry name" value="GH14572P-RELATED"/>
    <property type="match status" value="1"/>
</dbReference>
<dbReference type="Proteomes" id="UP000095552">
    <property type="component" value="Unassembled WGS sequence"/>
</dbReference>
<accession>A0A1E5T188</accession>
<dbReference type="CDD" id="cd04301">
    <property type="entry name" value="NAT_SF"/>
    <property type="match status" value="1"/>
</dbReference>
<keyword evidence="3" id="KW-0012">Acyltransferase</keyword>
<dbReference type="InterPro" id="IPR051016">
    <property type="entry name" value="Diverse_Substrate_AcTransf"/>
</dbReference>
<dbReference type="OrthoDB" id="9805924at2"/>
<comment type="similarity">
    <text evidence="1">Belongs to the acetyltransferase family.</text>
</comment>
<feature type="domain" description="N-acetyltransferase" evidence="4">
    <location>
        <begin position="2"/>
        <end position="145"/>
    </location>
</feature>
<dbReference type="InterPro" id="IPR000182">
    <property type="entry name" value="GNAT_dom"/>
</dbReference>
<name>A0A1E5T188_9BACT</name>
<dbReference type="AlphaFoldDB" id="A0A1E5T188"/>
<dbReference type="STRING" id="1563681.BFP71_16805"/>
<dbReference type="SUPFAM" id="SSF55729">
    <property type="entry name" value="Acyl-CoA N-acyltransferases (Nat)"/>
    <property type="match status" value="1"/>
</dbReference>
<dbReference type="InterPro" id="IPR016181">
    <property type="entry name" value="Acyl_CoA_acyltransferase"/>
</dbReference>
<keyword evidence="6" id="KW-1185">Reference proteome</keyword>
<dbReference type="GO" id="GO:0008080">
    <property type="term" value="F:N-acetyltransferase activity"/>
    <property type="evidence" value="ECO:0007669"/>
    <property type="project" value="TreeGrafter"/>
</dbReference>
<evidence type="ECO:0000256" key="3">
    <source>
        <dbReference type="ARBA" id="ARBA00023315"/>
    </source>
</evidence>
<keyword evidence="2" id="KW-0808">Transferase</keyword>
<dbReference type="PANTHER" id="PTHR10545">
    <property type="entry name" value="DIAMINE N-ACETYLTRANSFERASE"/>
    <property type="match status" value="1"/>
</dbReference>